<dbReference type="InterPro" id="IPR029063">
    <property type="entry name" value="SAM-dependent_MTases_sf"/>
</dbReference>
<dbReference type="CDD" id="cd02440">
    <property type="entry name" value="AdoMet_MTases"/>
    <property type="match status" value="1"/>
</dbReference>
<evidence type="ECO:0000256" key="2">
    <source>
        <dbReference type="ARBA" id="ARBA00022679"/>
    </source>
</evidence>
<feature type="domain" description="Methyltransferase small" evidence="6">
    <location>
        <begin position="121"/>
        <end position="197"/>
    </location>
</feature>
<keyword evidence="9" id="KW-1185">Reference proteome</keyword>
<organism evidence="8 9">
    <name type="scientific">Rhizobium oryzicola</name>
    <dbReference type="NCBI Taxonomy" id="1232668"/>
    <lineage>
        <taxon>Bacteria</taxon>
        <taxon>Pseudomonadati</taxon>
        <taxon>Pseudomonadota</taxon>
        <taxon>Alphaproteobacteria</taxon>
        <taxon>Hyphomicrobiales</taxon>
        <taxon>Rhizobiaceae</taxon>
        <taxon>Rhizobium/Agrobacterium group</taxon>
        <taxon>Rhizobium</taxon>
    </lineage>
</organism>
<dbReference type="PANTHER" id="PTHR18895:SF74">
    <property type="entry name" value="MTRF1L RELEASE FACTOR GLUTAMINE METHYLTRANSFERASE"/>
    <property type="match status" value="1"/>
</dbReference>
<feature type="binding site" evidence="5">
    <location>
        <position position="178"/>
    </location>
    <ligand>
        <name>S-adenosyl-L-methionine</name>
        <dbReference type="ChEBI" id="CHEBI:59789"/>
    </ligand>
</feature>
<feature type="binding site" evidence="5">
    <location>
        <begin position="192"/>
        <end position="195"/>
    </location>
    <ligand>
        <name>substrate</name>
    </ligand>
</feature>
<dbReference type="PROSITE" id="PS00092">
    <property type="entry name" value="N6_MTASE"/>
    <property type="match status" value="1"/>
</dbReference>
<dbReference type="Gene3D" id="3.40.50.150">
    <property type="entry name" value="Vaccinia Virus protein VP39"/>
    <property type="match status" value="1"/>
</dbReference>
<reference evidence="8" key="2">
    <citation type="submission" date="2023-07" db="EMBL/GenBank/DDBJ databases">
        <authorList>
            <person name="Sun H."/>
        </authorList>
    </citation>
    <scope>NUCLEOTIDE SEQUENCE</scope>
    <source>
        <strain evidence="8">05753</strain>
    </source>
</reference>
<evidence type="ECO:0000256" key="3">
    <source>
        <dbReference type="ARBA" id="ARBA00022691"/>
    </source>
</evidence>
<evidence type="ECO:0000259" key="6">
    <source>
        <dbReference type="Pfam" id="PF05175"/>
    </source>
</evidence>
<keyword evidence="1 5" id="KW-0489">Methyltransferase</keyword>
<dbReference type="EC" id="2.1.1.297" evidence="5"/>
<comment type="function">
    <text evidence="5">Methylates the class 1 translation termination release factors RF1/PrfA and RF2/PrfB on the glutamine residue of the universally conserved GGQ motif.</text>
</comment>
<dbReference type="HAMAP" id="MF_02126">
    <property type="entry name" value="RF_methyltr_PrmC"/>
    <property type="match status" value="1"/>
</dbReference>
<gene>
    <name evidence="5 8" type="primary">prmC</name>
    <name evidence="8" type="ORF">Q2T52_18845</name>
</gene>
<dbReference type="InterPro" id="IPR004556">
    <property type="entry name" value="HemK-like"/>
</dbReference>
<protein>
    <recommendedName>
        <fullName evidence="5">Release factor glutamine methyltransferase</fullName>
        <shortName evidence="5">RF MTase</shortName>
        <ecNumber evidence="5">2.1.1.297</ecNumber>
    </recommendedName>
    <alternativeName>
        <fullName evidence="5">N5-glutamine methyltransferase PrmC</fullName>
    </alternativeName>
    <alternativeName>
        <fullName evidence="5">Protein-(glutamine-N5) MTase PrmC</fullName>
    </alternativeName>
    <alternativeName>
        <fullName evidence="5">Protein-glutamine N-methyltransferase PrmC</fullName>
    </alternativeName>
</protein>
<accession>A0ABT8T0J3</accession>
<dbReference type="GO" id="GO:0032259">
    <property type="term" value="P:methylation"/>
    <property type="evidence" value="ECO:0007669"/>
    <property type="project" value="UniProtKB-KW"/>
</dbReference>
<dbReference type="NCBIfam" id="TIGR03534">
    <property type="entry name" value="RF_mod_PrmC"/>
    <property type="match status" value="1"/>
</dbReference>
<dbReference type="Pfam" id="PF17827">
    <property type="entry name" value="PrmC_N"/>
    <property type="match status" value="1"/>
</dbReference>
<dbReference type="InterPro" id="IPR040758">
    <property type="entry name" value="PrmC_N"/>
</dbReference>
<feature type="binding site" evidence="5">
    <location>
        <position position="192"/>
    </location>
    <ligand>
        <name>S-adenosyl-L-methionine</name>
        <dbReference type="ChEBI" id="CHEBI:59789"/>
    </ligand>
</feature>
<evidence type="ECO:0000256" key="1">
    <source>
        <dbReference type="ARBA" id="ARBA00022603"/>
    </source>
</evidence>
<evidence type="ECO:0000256" key="5">
    <source>
        <dbReference type="HAMAP-Rule" id="MF_02126"/>
    </source>
</evidence>
<dbReference type="InterPro" id="IPR007848">
    <property type="entry name" value="Small_mtfrase_dom"/>
</dbReference>
<dbReference type="Pfam" id="PF05175">
    <property type="entry name" value="MTS"/>
    <property type="match status" value="1"/>
</dbReference>
<feature type="domain" description="Release factor glutamine methyltransferase N-terminal" evidence="7">
    <location>
        <begin position="9"/>
        <end position="77"/>
    </location>
</feature>
<dbReference type="InterPro" id="IPR050320">
    <property type="entry name" value="N5-glutamine_MTase"/>
</dbReference>
<reference evidence="8" key="1">
    <citation type="journal article" date="2015" name="Int. J. Syst. Evol. Microbiol.">
        <title>Rhizobium oryzicola sp. nov., potential plant-growth-promoting endophytic bacteria isolated from rice roots.</title>
        <authorList>
            <person name="Zhang X.X."/>
            <person name="Gao J.S."/>
            <person name="Cao Y.H."/>
            <person name="Sheirdil R.A."/>
            <person name="Wang X.C."/>
            <person name="Zhang L."/>
        </authorList>
    </citation>
    <scope>NUCLEOTIDE SEQUENCE</scope>
    <source>
        <strain evidence="8">05753</strain>
    </source>
</reference>
<dbReference type="SUPFAM" id="SSF53335">
    <property type="entry name" value="S-adenosyl-L-methionine-dependent methyltransferases"/>
    <property type="match status" value="1"/>
</dbReference>
<proteinExistence type="inferred from homology"/>
<dbReference type="RefSeq" id="WP_302078364.1">
    <property type="nucleotide sequence ID" value="NZ_JAUKWQ010000006.1"/>
</dbReference>
<evidence type="ECO:0000313" key="8">
    <source>
        <dbReference type="EMBL" id="MDO1584146.1"/>
    </source>
</evidence>
<dbReference type="InterPro" id="IPR002052">
    <property type="entry name" value="DNA_methylase_N6_adenine_CS"/>
</dbReference>
<dbReference type="GO" id="GO:0102559">
    <property type="term" value="F:peptide chain release factor N(5)-glutamine methyltransferase activity"/>
    <property type="evidence" value="ECO:0007669"/>
    <property type="project" value="UniProtKB-EC"/>
</dbReference>
<dbReference type="Gene3D" id="1.10.8.10">
    <property type="entry name" value="DNA helicase RuvA subunit, C-terminal domain"/>
    <property type="match status" value="1"/>
</dbReference>
<keyword evidence="3 5" id="KW-0949">S-adenosyl-L-methionine</keyword>
<evidence type="ECO:0000313" key="9">
    <source>
        <dbReference type="Proteomes" id="UP001169006"/>
    </source>
</evidence>
<sequence>MSRRLADIVMEARQRIAAAGLPDAAIDARHLVAGLLELNLTDLVVSGDRALTQDQIDIISAAVARRIAREPVHRILGHRDFHGVRLHLSPATLEPRPDTEVLVDAIVPHARRMAATQGRVSLIDLGTGTGAIALALLAEIPEMQAVGVDLSAEALETARRNADVNGVGDRFRTVESRWFEKISGSFDIIVSNPPYIKTEVIGELEPDVRHYDPMLALDGGPDGLDAYRELAMHAPKYLAPQGIIGLEIGYDQREAVSALFQEQNCSLIEALRDLGGQDRVLLFEK</sequence>
<dbReference type="Proteomes" id="UP001169006">
    <property type="component" value="Unassembled WGS sequence"/>
</dbReference>
<keyword evidence="2 5" id="KW-0808">Transferase</keyword>
<evidence type="ECO:0000256" key="4">
    <source>
        <dbReference type="ARBA" id="ARBA00048391"/>
    </source>
</evidence>
<dbReference type="EMBL" id="JAUKWQ010000006">
    <property type="protein sequence ID" value="MDO1584146.1"/>
    <property type="molecule type" value="Genomic_DNA"/>
</dbReference>
<feature type="binding site" evidence="5">
    <location>
        <begin position="126"/>
        <end position="130"/>
    </location>
    <ligand>
        <name>S-adenosyl-L-methionine</name>
        <dbReference type="ChEBI" id="CHEBI:59789"/>
    </ligand>
</feature>
<dbReference type="InterPro" id="IPR019874">
    <property type="entry name" value="RF_methyltr_PrmC"/>
</dbReference>
<evidence type="ECO:0000259" key="7">
    <source>
        <dbReference type="Pfam" id="PF17827"/>
    </source>
</evidence>
<comment type="caution">
    <text evidence="8">The sequence shown here is derived from an EMBL/GenBank/DDBJ whole genome shotgun (WGS) entry which is preliminary data.</text>
</comment>
<comment type="similarity">
    <text evidence="5">Belongs to the protein N5-glutamine methyltransferase family. PrmC subfamily.</text>
</comment>
<comment type="catalytic activity">
    <reaction evidence="4 5">
        <text>L-glutaminyl-[peptide chain release factor] + S-adenosyl-L-methionine = N(5)-methyl-L-glutaminyl-[peptide chain release factor] + S-adenosyl-L-homocysteine + H(+)</text>
        <dbReference type="Rhea" id="RHEA:42896"/>
        <dbReference type="Rhea" id="RHEA-COMP:10271"/>
        <dbReference type="Rhea" id="RHEA-COMP:10272"/>
        <dbReference type="ChEBI" id="CHEBI:15378"/>
        <dbReference type="ChEBI" id="CHEBI:30011"/>
        <dbReference type="ChEBI" id="CHEBI:57856"/>
        <dbReference type="ChEBI" id="CHEBI:59789"/>
        <dbReference type="ChEBI" id="CHEBI:61891"/>
        <dbReference type="EC" id="2.1.1.297"/>
    </reaction>
</comment>
<name>A0ABT8T0J3_9HYPH</name>
<dbReference type="NCBIfam" id="TIGR00536">
    <property type="entry name" value="hemK_fam"/>
    <property type="match status" value="1"/>
</dbReference>
<dbReference type="PANTHER" id="PTHR18895">
    <property type="entry name" value="HEMK METHYLTRANSFERASE"/>
    <property type="match status" value="1"/>
</dbReference>
<feature type="binding site" evidence="5">
    <location>
        <position position="149"/>
    </location>
    <ligand>
        <name>S-adenosyl-L-methionine</name>
        <dbReference type="ChEBI" id="CHEBI:59789"/>
    </ligand>
</feature>